<name>A0A1L7I0Z1_9FLAO</name>
<dbReference type="AlphaFoldDB" id="A0A1L7I0Z1"/>
<dbReference type="EMBL" id="CP016359">
    <property type="protein sequence ID" value="APU66752.1"/>
    <property type="molecule type" value="Genomic_DNA"/>
</dbReference>
<proteinExistence type="predicted"/>
<dbReference type="KEGG" id="gfl:GRFL_0028"/>
<evidence type="ECO:0000313" key="1">
    <source>
        <dbReference type="EMBL" id="APU66752.1"/>
    </source>
</evidence>
<protein>
    <submittedName>
        <fullName evidence="1">Uncharacterized protein</fullName>
    </submittedName>
</protein>
<organism evidence="1 2">
    <name type="scientific">Christiangramia flava JLT2011</name>
    <dbReference type="NCBI Taxonomy" id="1229726"/>
    <lineage>
        <taxon>Bacteria</taxon>
        <taxon>Pseudomonadati</taxon>
        <taxon>Bacteroidota</taxon>
        <taxon>Flavobacteriia</taxon>
        <taxon>Flavobacteriales</taxon>
        <taxon>Flavobacteriaceae</taxon>
        <taxon>Christiangramia</taxon>
    </lineage>
</organism>
<accession>A0A1L7I0Z1</accession>
<dbReference type="STRING" id="1229726.GRFL_0028"/>
<sequence>MKLFRQSRENLCFLEVNFAGSIRTVNAVKIESMQPFL</sequence>
<reference evidence="1 2" key="1">
    <citation type="submission" date="2016-07" db="EMBL/GenBank/DDBJ databases">
        <title>Multi-omics approach to identify versatile polysaccharide utilization systems of a marine flavobacterium Gramella flava.</title>
        <authorList>
            <person name="Tang K."/>
        </authorList>
    </citation>
    <scope>NUCLEOTIDE SEQUENCE [LARGE SCALE GENOMIC DNA]</scope>
    <source>
        <strain evidence="1 2">JLT2011</strain>
    </source>
</reference>
<dbReference type="Proteomes" id="UP000186230">
    <property type="component" value="Chromosome"/>
</dbReference>
<keyword evidence="2" id="KW-1185">Reference proteome</keyword>
<evidence type="ECO:0000313" key="2">
    <source>
        <dbReference type="Proteomes" id="UP000186230"/>
    </source>
</evidence>
<gene>
    <name evidence="1" type="ORF">GRFL_0028</name>
</gene>